<keyword evidence="4" id="KW-0328">Glycosyltransferase</keyword>
<dbReference type="AlphaFoldDB" id="A0A8C4JMN4"/>
<comment type="subcellular location">
    <subcellularLocation>
        <location evidence="1">Endoplasmic reticulum membrane</location>
        <topology evidence="1">Single-pass type II membrane protein</topology>
    </subcellularLocation>
</comment>
<keyword evidence="18" id="KW-1185">Reference proteome</keyword>
<accession>A0A8C4JMN4</accession>
<evidence type="ECO:0000259" key="16">
    <source>
        <dbReference type="Pfam" id="PF09258"/>
    </source>
</evidence>
<evidence type="ECO:0000313" key="18">
    <source>
        <dbReference type="Proteomes" id="UP000694423"/>
    </source>
</evidence>
<dbReference type="GO" id="GO:0015012">
    <property type="term" value="P:heparan sulfate proteoglycan biosynthetic process"/>
    <property type="evidence" value="ECO:0007669"/>
    <property type="project" value="UniProtKB-ARBA"/>
</dbReference>
<keyword evidence="10" id="KW-0472">Membrane</keyword>
<dbReference type="InterPro" id="IPR015338">
    <property type="entry name" value="GT64_dom"/>
</dbReference>
<sequence>MQTGTKYLLLALLASCLLLFFGADRLRRAASFSSPKAEAPGRWPRWADGSLLQSFAGAGELEGDGAAPSPSPSPKARRAARLGTHQRRRCRMETCFDRSRCEQHGFKVFVYPREAGVPVSDAYLNILASIEESGYRTADAGAACLFVLGIDTLDRDRLSARYVPGVGEKLRASALWNGGRNHLIFTLYSGTWPDYAEELGFDSGQAMLARASARAETFRPGFDVSLPLFPAEHPRKGGEPGCLRQRALPPRKKYLLVFKGKRYLTGIGSGTRNALRRLHDGKDVVSLTSCRHGRGWQRRKDARCDRDHADYEKFDYQELLRNSTFCLIPRGRRLGSFRFLEALQAACVPVVLSDGWELPFSEVLDWGKAAVVASERLLLQVPSAVRRVGPERLLALQQQTQLLWDAYFSSVDKIVRTTLEIIRDRLSPHRSRARFFWNALPGGLLALPDFSTRPGDFPFYYLQQGRPRRRRHRDRFFPYAEIRTDAVLSLDEHAGLSTSEVDFAFAAWRSFPERIVGFPARRHFWDAERQRWGCSAERSNELSIVLPAAAFYHRYYHSLFVRSVPAGPRGLLGGGACEDVLLNLLVAAATKLPPVKVDAATPGSAPRLLQPQDCLDRLAAWLGHMPLVPSQLRLDPVLFKDPVSVLRKKYRRLEMP</sequence>
<evidence type="ECO:0000256" key="2">
    <source>
        <dbReference type="ARBA" id="ARBA00004922"/>
    </source>
</evidence>
<evidence type="ECO:0000256" key="12">
    <source>
        <dbReference type="ARBA" id="ARBA00023180"/>
    </source>
</evidence>
<evidence type="ECO:0000259" key="15">
    <source>
        <dbReference type="Pfam" id="PF03016"/>
    </source>
</evidence>
<keyword evidence="6" id="KW-0812">Transmembrane</keyword>
<evidence type="ECO:0000256" key="5">
    <source>
        <dbReference type="ARBA" id="ARBA00022679"/>
    </source>
</evidence>
<keyword evidence="7" id="KW-0256">Endoplasmic reticulum</keyword>
<evidence type="ECO:0000256" key="11">
    <source>
        <dbReference type="ARBA" id="ARBA00023157"/>
    </source>
</evidence>
<dbReference type="PANTHER" id="PTHR48261">
    <property type="entry name" value="ACETYLGLUCOSAMINYLTRANSFERASE"/>
    <property type="match status" value="1"/>
</dbReference>
<dbReference type="Proteomes" id="UP000694423">
    <property type="component" value="Unplaced"/>
</dbReference>
<comment type="similarity">
    <text evidence="3">Belongs to the glycosyltransferase 47 family.</text>
</comment>
<evidence type="ECO:0000256" key="1">
    <source>
        <dbReference type="ARBA" id="ARBA00004648"/>
    </source>
</evidence>
<dbReference type="InterPro" id="IPR004263">
    <property type="entry name" value="Exostosin"/>
</dbReference>
<feature type="chain" id="PRO_5034691776" evidence="14">
    <location>
        <begin position="24"/>
        <end position="656"/>
    </location>
</feature>
<name>A0A8C4JMN4_DRONO</name>
<dbReference type="Ensembl" id="ENSDNVT00000014103.1">
    <property type="protein sequence ID" value="ENSDNVP00000011712.1"/>
    <property type="gene ID" value="ENSDNVG00000008247.1"/>
</dbReference>
<dbReference type="SUPFAM" id="SSF53448">
    <property type="entry name" value="Nucleotide-diphospho-sugar transferases"/>
    <property type="match status" value="1"/>
</dbReference>
<evidence type="ECO:0000256" key="7">
    <source>
        <dbReference type="ARBA" id="ARBA00022824"/>
    </source>
</evidence>
<dbReference type="UniPathway" id="UPA00378"/>
<dbReference type="GO" id="GO:0016757">
    <property type="term" value="F:glycosyltransferase activity"/>
    <property type="evidence" value="ECO:0007669"/>
    <property type="project" value="UniProtKB-KW"/>
</dbReference>
<evidence type="ECO:0000256" key="8">
    <source>
        <dbReference type="ARBA" id="ARBA00022968"/>
    </source>
</evidence>
<evidence type="ECO:0000256" key="6">
    <source>
        <dbReference type="ARBA" id="ARBA00022692"/>
    </source>
</evidence>
<reference evidence="17" key="1">
    <citation type="submission" date="2025-08" db="UniProtKB">
        <authorList>
            <consortium name="Ensembl"/>
        </authorList>
    </citation>
    <scope>IDENTIFICATION</scope>
</reference>
<comment type="pathway">
    <text evidence="2">Protein modification; protein glycosylation.</text>
</comment>
<evidence type="ECO:0000256" key="9">
    <source>
        <dbReference type="ARBA" id="ARBA00022989"/>
    </source>
</evidence>
<keyword evidence="5" id="KW-0808">Transferase</keyword>
<evidence type="ECO:0000313" key="17">
    <source>
        <dbReference type="Ensembl" id="ENSDNVP00000011712.1"/>
    </source>
</evidence>
<dbReference type="Gene3D" id="3.90.550.10">
    <property type="entry name" value="Spore Coat Polysaccharide Biosynthesis Protein SpsA, Chain A"/>
    <property type="match status" value="1"/>
</dbReference>
<evidence type="ECO:0000256" key="3">
    <source>
        <dbReference type="ARBA" id="ARBA00010271"/>
    </source>
</evidence>
<proteinExistence type="inferred from homology"/>
<dbReference type="InterPro" id="IPR040911">
    <property type="entry name" value="Exostosin_GT47"/>
</dbReference>
<feature type="domain" description="Glycosyl transferase 64" evidence="16">
    <location>
        <begin position="468"/>
        <end position="639"/>
    </location>
</feature>
<feature type="signal peptide" evidence="14">
    <location>
        <begin position="1"/>
        <end position="23"/>
    </location>
</feature>
<evidence type="ECO:0000256" key="4">
    <source>
        <dbReference type="ARBA" id="ARBA00022676"/>
    </source>
</evidence>
<evidence type="ECO:0000256" key="13">
    <source>
        <dbReference type="SAM" id="MobiDB-lite"/>
    </source>
</evidence>
<dbReference type="Pfam" id="PF09258">
    <property type="entry name" value="Glyco_transf_64"/>
    <property type="match status" value="1"/>
</dbReference>
<keyword evidence="9" id="KW-1133">Transmembrane helix</keyword>
<feature type="region of interest" description="Disordered" evidence="13">
    <location>
        <begin position="62"/>
        <end position="83"/>
    </location>
</feature>
<dbReference type="Pfam" id="PF03016">
    <property type="entry name" value="Exostosin_GT47"/>
    <property type="match status" value="1"/>
</dbReference>
<evidence type="ECO:0000256" key="10">
    <source>
        <dbReference type="ARBA" id="ARBA00023136"/>
    </source>
</evidence>
<keyword evidence="8" id="KW-0735">Signal-anchor</keyword>
<reference evidence="17" key="2">
    <citation type="submission" date="2025-09" db="UniProtKB">
        <authorList>
            <consortium name="Ensembl"/>
        </authorList>
    </citation>
    <scope>IDENTIFICATION</scope>
</reference>
<dbReference type="InterPro" id="IPR029044">
    <property type="entry name" value="Nucleotide-diphossugar_trans"/>
</dbReference>
<evidence type="ECO:0000256" key="14">
    <source>
        <dbReference type="SAM" id="SignalP"/>
    </source>
</evidence>
<feature type="domain" description="Exostosin GT47" evidence="15">
    <location>
        <begin position="103"/>
        <end position="387"/>
    </location>
</feature>
<protein>
    <submittedName>
        <fullName evidence="17">Exostosin like glycosyltransferase 1</fullName>
    </submittedName>
</protein>
<organism evidence="17 18">
    <name type="scientific">Dromaius novaehollandiae</name>
    <name type="common">Emu</name>
    <dbReference type="NCBI Taxonomy" id="8790"/>
    <lineage>
        <taxon>Eukaryota</taxon>
        <taxon>Metazoa</taxon>
        <taxon>Chordata</taxon>
        <taxon>Craniata</taxon>
        <taxon>Vertebrata</taxon>
        <taxon>Euteleostomi</taxon>
        <taxon>Archelosauria</taxon>
        <taxon>Archosauria</taxon>
        <taxon>Dinosauria</taxon>
        <taxon>Saurischia</taxon>
        <taxon>Theropoda</taxon>
        <taxon>Coelurosauria</taxon>
        <taxon>Aves</taxon>
        <taxon>Palaeognathae</taxon>
        <taxon>Casuariiformes</taxon>
        <taxon>Dromaiidae</taxon>
        <taxon>Dromaius</taxon>
    </lineage>
</organism>
<keyword evidence="12" id="KW-0325">Glycoprotein</keyword>
<keyword evidence="14" id="KW-0732">Signal</keyword>
<dbReference type="PANTHER" id="PTHR48261:SF3">
    <property type="entry name" value="EXOSTOSIN GLYCOSYLTRANSFERASE 1"/>
    <property type="match status" value="1"/>
</dbReference>
<keyword evidence="11" id="KW-1015">Disulfide bond</keyword>
<dbReference type="GO" id="GO:0005789">
    <property type="term" value="C:endoplasmic reticulum membrane"/>
    <property type="evidence" value="ECO:0007669"/>
    <property type="project" value="UniProtKB-SubCell"/>
</dbReference>